<dbReference type="Proteomes" id="UP000649573">
    <property type="component" value="Unassembled WGS sequence"/>
</dbReference>
<gene>
    <name evidence="3" type="ORF">GCM10010178_08240</name>
</gene>
<protein>
    <recommendedName>
        <fullName evidence="2">PPM-type phosphatase domain-containing protein</fullName>
    </recommendedName>
</protein>
<dbReference type="InterPro" id="IPR036457">
    <property type="entry name" value="PPM-type-like_dom_sf"/>
</dbReference>
<name>A0ABQ2UB76_9PSEU</name>
<keyword evidence="1" id="KW-0378">Hydrolase</keyword>
<evidence type="ECO:0000256" key="1">
    <source>
        <dbReference type="ARBA" id="ARBA00022801"/>
    </source>
</evidence>
<comment type="caution">
    <text evidence="3">The sequence shown here is derived from an EMBL/GenBank/DDBJ whole genome shotgun (WGS) entry which is preliminary data.</text>
</comment>
<dbReference type="EMBL" id="BMRE01000001">
    <property type="protein sequence ID" value="GGU18467.1"/>
    <property type="molecule type" value="Genomic_DNA"/>
</dbReference>
<dbReference type="InterPro" id="IPR001932">
    <property type="entry name" value="PPM-type_phosphatase-like_dom"/>
</dbReference>
<dbReference type="SMART" id="SM00331">
    <property type="entry name" value="PP2C_SIG"/>
    <property type="match status" value="1"/>
</dbReference>
<keyword evidence="4" id="KW-1185">Reference proteome</keyword>
<reference evidence="4" key="1">
    <citation type="journal article" date="2019" name="Int. J. Syst. Evol. Microbiol.">
        <title>The Global Catalogue of Microorganisms (GCM) 10K type strain sequencing project: providing services to taxonomists for standard genome sequencing and annotation.</title>
        <authorList>
            <consortium name="The Broad Institute Genomics Platform"/>
            <consortium name="The Broad Institute Genome Sequencing Center for Infectious Disease"/>
            <person name="Wu L."/>
            <person name="Ma J."/>
        </authorList>
    </citation>
    <scope>NUCLEOTIDE SEQUENCE [LARGE SCALE GENOMIC DNA]</scope>
    <source>
        <strain evidence="4">JCM 3296</strain>
    </source>
</reference>
<sequence>MMLANLLQDSHLITLEQVPAVVEKHAAVAGFSEVILLVADLREQSLIALDSGGTRTFPVDASLAGRAFRDVTLIVTPHGGDRHFWIPLLDGTERIGVLGATARDSTRSTVDRLLALASLVALTLVSKRQHSDTYQRLVRTQPMTIASEVVWPLMPPLTFATESLVLTAVLEPAYEIGGDAVDYAVAGDVVHLSMFDAMGHDQSAGLTVALATGACRNSRRRDLSLVDTSVVVDEVINEQFGGRRFATGVLADLDYRTGVLSWVNRGHPAPLLIRQGRWLRQLRCRPAPPMGFGLPSKPVLCHEHLEPGDRLLFYTDGIVEARDARGRQFGLRRFADFVIRREADGCAAPETLRRLMRTVLDHQNGRLQDDASALLVEWQHDREKSLLVSAPNRA</sequence>
<dbReference type="PANTHER" id="PTHR43156">
    <property type="entry name" value="STAGE II SPORULATION PROTEIN E-RELATED"/>
    <property type="match status" value="1"/>
</dbReference>
<accession>A0ABQ2UB76</accession>
<proteinExistence type="predicted"/>
<dbReference type="PANTHER" id="PTHR43156:SF2">
    <property type="entry name" value="STAGE II SPORULATION PROTEIN E"/>
    <property type="match status" value="1"/>
</dbReference>
<dbReference type="Pfam" id="PF07228">
    <property type="entry name" value="SpoIIE"/>
    <property type="match status" value="1"/>
</dbReference>
<dbReference type="SUPFAM" id="SSF81606">
    <property type="entry name" value="PP2C-like"/>
    <property type="match status" value="1"/>
</dbReference>
<dbReference type="InterPro" id="IPR052016">
    <property type="entry name" value="Bact_Sigma-Reg"/>
</dbReference>
<organism evidence="3 4">
    <name type="scientific">Lentzea flava</name>
    <dbReference type="NCBI Taxonomy" id="103732"/>
    <lineage>
        <taxon>Bacteria</taxon>
        <taxon>Bacillati</taxon>
        <taxon>Actinomycetota</taxon>
        <taxon>Actinomycetes</taxon>
        <taxon>Pseudonocardiales</taxon>
        <taxon>Pseudonocardiaceae</taxon>
        <taxon>Lentzea</taxon>
    </lineage>
</organism>
<evidence type="ECO:0000313" key="3">
    <source>
        <dbReference type="EMBL" id="GGU18467.1"/>
    </source>
</evidence>
<evidence type="ECO:0000259" key="2">
    <source>
        <dbReference type="SMART" id="SM00331"/>
    </source>
</evidence>
<feature type="domain" description="PPM-type phosphatase" evidence="2">
    <location>
        <begin position="161"/>
        <end position="378"/>
    </location>
</feature>
<evidence type="ECO:0000313" key="4">
    <source>
        <dbReference type="Proteomes" id="UP000649573"/>
    </source>
</evidence>
<dbReference type="Gene3D" id="3.60.40.10">
    <property type="entry name" value="PPM-type phosphatase domain"/>
    <property type="match status" value="1"/>
</dbReference>